<evidence type="ECO:0000313" key="2">
    <source>
        <dbReference type="EMBL" id="WOS95869.1"/>
    </source>
</evidence>
<dbReference type="Pfam" id="PF13454">
    <property type="entry name" value="NAD_binding_9"/>
    <property type="match status" value="1"/>
</dbReference>
<dbReference type="InterPro" id="IPR052189">
    <property type="entry name" value="L-asp_N-monooxygenase_NS-form"/>
</dbReference>
<dbReference type="PANTHER" id="PTHR40254">
    <property type="entry name" value="BLR0577 PROTEIN"/>
    <property type="match status" value="1"/>
</dbReference>
<protein>
    <submittedName>
        <fullName evidence="2">FAD/NAD(P)-binding protein</fullName>
    </submittedName>
</protein>
<feature type="domain" description="FAD-dependent urate hydroxylase HpyO/Asp monooxygenase CreE-like FAD/NAD(P)-binding" evidence="1">
    <location>
        <begin position="4"/>
        <end position="147"/>
    </location>
</feature>
<dbReference type="KEGG" id="nmy:CJ229_007170"/>
<evidence type="ECO:0000313" key="3">
    <source>
        <dbReference type="Proteomes" id="UP000243626"/>
    </source>
</evidence>
<reference evidence="3" key="1">
    <citation type="submission" date="2017-09" db="EMBL/GenBank/DDBJ databases">
        <title>Bacterial strain isolated from the female urinary microbiota.</title>
        <authorList>
            <person name="Thomas-White K."/>
            <person name="Kumar N."/>
            <person name="Forster S."/>
            <person name="Putonti C."/>
            <person name="Lawley T."/>
            <person name="Wolfe A.J."/>
        </authorList>
    </citation>
    <scope>NUCLEOTIDE SEQUENCE [LARGE SCALE GENOMIC DNA]</scope>
    <source>
        <strain evidence="3">UMB0959</strain>
    </source>
</reference>
<name>A0AAF1BMB3_9STAP</name>
<dbReference type="RefSeq" id="WP_180953392.1">
    <property type="nucleotide sequence ID" value="NZ_CP136964.1"/>
</dbReference>
<dbReference type="Proteomes" id="UP000243626">
    <property type="component" value="Chromosome"/>
</dbReference>
<dbReference type="InterPro" id="IPR038732">
    <property type="entry name" value="HpyO/CreE_NAD-binding"/>
</dbReference>
<keyword evidence="3" id="KW-1185">Reference proteome</keyword>
<evidence type="ECO:0000259" key="1">
    <source>
        <dbReference type="Pfam" id="PF13454"/>
    </source>
</evidence>
<sequence length="466" mass="52381">MKIAIVGAGMAGIGTLRYYIDHIDNPDMEIYMFDDSNAAGTGYPFGPDDDALLLNQRLKKMTLAPWDDKKEYVKYLKKNNPDLLKHEFITRPEFGEYSKDVFSEYVKDSRVTFVPTVVDDIDVIEKTYIIHADEKYEVDIVHLCIGQLPQTDIYNLKEIDKYIATPFPIERNSEVLLNAKSVGVIGTNLTSLDIIMYLHHNNYKNDILVTSRSGTVPFIRGNEAEVDIDVEALKQNRDITIQTIVDIFKEETKKQGIDFHLLTELNDMPVLDSLTYQLEHLDTLGVVQQIAEAMSEVLREVWNHLSIEDKKYYIKHIKGTHGQLTGPFPKMTAEKIVELIEAGQLTYVSGVKDISYDDEFVINSEDGSYSADVMVSAVGPNLSGENLADENNASPLVKTLIEKGILQVDELGGIKITYPEFSVISKAGVLDTMKLYGNLVSTTHINNSGVNLILKKIPHSIDKIIQ</sequence>
<dbReference type="InterPro" id="IPR036188">
    <property type="entry name" value="FAD/NAD-bd_sf"/>
</dbReference>
<dbReference type="EMBL" id="CP136964">
    <property type="protein sequence ID" value="WOS95869.1"/>
    <property type="molecule type" value="Genomic_DNA"/>
</dbReference>
<dbReference type="SUPFAM" id="SSF51905">
    <property type="entry name" value="FAD/NAD(P)-binding domain"/>
    <property type="match status" value="1"/>
</dbReference>
<dbReference type="AlphaFoldDB" id="A0AAF1BMB3"/>
<dbReference type="PANTHER" id="PTHR40254:SF1">
    <property type="entry name" value="BLR0577 PROTEIN"/>
    <property type="match status" value="1"/>
</dbReference>
<proteinExistence type="predicted"/>
<accession>A0AAF1BMB3</accession>
<organism evidence="2 3">
    <name type="scientific">Nosocomiicoccus massiliensis</name>
    <dbReference type="NCBI Taxonomy" id="1232430"/>
    <lineage>
        <taxon>Bacteria</taxon>
        <taxon>Bacillati</taxon>
        <taxon>Bacillota</taxon>
        <taxon>Bacilli</taxon>
        <taxon>Bacillales</taxon>
        <taxon>Staphylococcaceae</taxon>
        <taxon>Nosocomiicoccus</taxon>
    </lineage>
</organism>
<dbReference type="Gene3D" id="3.50.50.60">
    <property type="entry name" value="FAD/NAD(P)-binding domain"/>
    <property type="match status" value="1"/>
</dbReference>
<gene>
    <name evidence="2" type="ORF">CJ229_007170</name>
</gene>